<keyword evidence="3" id="KW-0147">Chitin-binding</keyword>
<sequence length="510" mass="53668">MWVAHLQRAPEMISRHPSPCDALVVPQERLIAGRRTHGSYPGTLLLTGQLAGDEIVLKMLGMHPIRAARQRKRIAFTALAGGASLLSFAAPSMAFDMSANTNDDTVDTIPIAFVNVFFDTDNLPSMNLANTCNPSDNKTFTGSDLPDCSTLNAGIKTCQTKGKTVTISVGGASGSIGFTSDSQAQTFAQTIWDLYLGGSSQTRPFGDVVLDGVDIDIEGGSSTGYSAFVTAIRKLMDADTSKTYYITAAPQCQFPDAYLGTALNEVAFDAVYVQFYNNFCGVKNYNNANAWNFATWDDWAKNTSINKNVKIYIGAPASNTATTDPAEYVDPATLTKILQDTKAQYSSFGGAMLWDMSQAYTNDRFDKAIKAALGGGSSPSSSSVAPSSTSTFPSSSSSVSAPASTSSAVSTSAPASTSSAVSTSASATSSATSSAPSPTSTSSGSCTGVAAWVSTTAYTGGQQATYNGHLWTAKWWTQADTPGGTQGDWTDDGACASQKKRTLRHRRGHY</sequence>
<organism evidence="11 12">
    <name type="scientific">Coniophora puteana (strain RWD-64-598)</name>
    <name type="common">Brown rot fungus</name>
    <dbReference type="NCBI Taxonomy" id="741705"/>
    <lineage>
        <taxon>Eukaryota</taxon>
        <taxon>Fungi</taxon>
        <taxon>Dikarya</taxon>
        <taxon>Basidiomycota</taxon>
        <taxon>Agaricomycotina</taxon>
        <taxon>Agaricomycetes</taxon>
        <taxon>Agaricomycetidae</taxon>
        <taxon>Boletales</taxon>
        <taxon>Coniophorineae</taxon>
        <taxon>Coniophoraceae</taxon>
        <taxon>Coniophora</taxon>
    </lineage>
</organism>
<dbReference type="GeneID" id="19206216"/>
<evidence type="ECO:0000256" key="5">
    <source>
        <dbReference type="ARBA" id="ARBA00023024"/>
    </source>
</evidence>
<comment type="catalytic activity">
    <reaction evidence="1">
        <text>Random endo-hydrolysis of N-acetyl-beta-D-glucosaminide (1-&gt;4)-beta-linkages in chitin and chitodextrins.</text>
        <dbReference type="EC" id="3.2.1.14"/>
    </reaction>
</comment>
<evidence type="ECO:0000256" key="2">
    <source>
        <dbReference type="ARBA" id="ARBA00012729"/>
    </source>
</evidence>
<evidence type="ECO:0000256" key="7">
    <source>
        <dbReference type="ARBA" id="ARBA00023295"/>
    </source>
</evidence>
<dbReference type="AlphaFoldDB" id="A0A5M3MAD8"/>
<accession>A0A5M3MAD8</accession>
<dbReference type="GO" id="GO:0030246">
    <property type="term" value="F:carbohydrate binding"/>
    <property type="evidence" value="ECO:0007669"/>
    <property type="project" value="InterPro"/>
</dbReference>
<name>A0A5M3MAD8_CONPW</name>
<keyword evidence="4 11" id="KW-0378">Hydrolase</keyword>
<dbReference type="PROSITE" id="PS01095">
    <property type="entry name" value="GH18_1"/>
    <property type="match status" value="1"/>
</dbReference>
<dbReference type="InterPro" id="IPR001579">
    <property type="entry name" value="Glyco_hydro_18_chit_AS"/>
</dbReference>
<dbReference type="KEGG" id="cput:CONPUDRAFT_169400"/>
<evidence type="ECO:0000256" key="3">
    <source>
        <dbReference type="ARBA" id="ARBA00022669"/>
    </source>
</evidence>
<dbReference type="Gene3D" id="2.10.10.20">
    <property type="entry name" value="Carbohydrate-binding module superfamily 5/12"/>
    <property type="match status" value="1"/>
</dbReference>
<protein>
    <recommendedName>
        <fullName evidence="2">chitinase</fullName>
        <ecNumber evidence="2">3.2.1.14</ecNumber>
    </recommendedName>
</protein>
<feature type="region of interest" description="Disordered" evidence="9">
    <location>
        <begin position="482"/>
        <end position="510"/>
    </location>
</feature>
<evidence type="ECO:0000256" key="1">
    <source>
        <dbReference type="ARBA" id="ARBA00000822"/>
    </source>
</evidence>
<dbReference type="PANTHER" id="PTHR45708">
    <property type="entry name" value="ENDOCHITINASE"/>
    <property type="match status" value="1"/>
</dbReference>
<dbReference type="SUPFAM" id="SSF51445">
    <property type="entry name" value="(Trans)glycosidases"/>
    <property type="match status" value="1"/>
</dbReference>
<comment type="caution">
    <text evidence="11">The sequence shown here is derived from an EMBL/GenBank/DDBJ whole genome shotgun (WGS) entry which is preliminary data.</text>
</comment>
<dbReference type="OrthoDB" id="6020543at2759"/>
<dbReference type="SUPFAM" id="SSF51055">
    <property type="entry name" value="Carbohydrate binding domain"/>
    <property type="match status" value="1"/>
</dbReference>
<dbReference type="CDD" id="cd02877">
    <property type="entry name" value="GH18_hevamine_XipI_class_III"/>
    <property type="match status" value="1"/>
</dbReference>
<keyword evidence="12" id="KW-1185">Reference proteome</keyword>
<dbReference type="GO" id="GO:0006032">
    <property type="term" value="P:chitin catabolic process"/>
    <property type="evidence" value="ECO:0007669"/>
    <property type="project" value="UniProtKB-KW"/>
</dbReference>
<proteinExistence type="predicted"/>
<dbReference type="PROSITE" id="PS51910">
    <property type="entry name" value="GH18_2"/>
    <property type="match status" value="1"/>
</dbReference>
<dbReference type="SMART" id="SM00495">
    <property type="entry name" value="ChtBD3"/>
    <property type="match status" value="1"/>
</dbReference>
<dbReference type="Proteomes" id="UP000053558">
    <property type="component" value="Unassembled WGS sequence"/>
</dbReference>
<dbReference type="InterPro" id="IPR001223">
    <property type="entry name" value="Glyco_hydro18_cat"/>
</dbReference>
<dbReference type="GO" id="GO:0005576">
    <property type="term" value="C:extracellular region"/>
    <property type="evidence" value="ECO:0007669"/>
    <property type="project" value="InterPro"/>
</dbReference>
<evidence type="ECO:0000259" key="10">
    <source>
        <dbReference type="PROSITE" id="PS51910"/>
    </source>
</evidence>
<dbReference type="GO" id="GO:0008843">
    <property type="term" value="F:endochitinase activity"/>
    <property type="evidence" value="ECO:0007669"/>
    <property type="project" value="UniProtKB-EC"/>
</dbReference>
<dbReference type="InterPro" id="IPR045321">
    <property type="entry name" value="Cts1-like"/>
</dbReference>
<dbReference type="EC" id="3.2.1.14" evidence="2"/>
<dbReference type="InterPro" id="IPR003610">
    <property type="entry name" value="CBM5/12"/>
</dbReference>
<evidence type="ECO:0000256" key="6">
    <source>
        <dbReference type="ARBA" id="ARBA00023277"/>
    </source>
</evidence>
<keyword evidence="6" id="KW-0119">Carbohydrate metabolism</keyword>
<reference evidence="12" key="1">
    <citation type="journal article" date="2012" name="Science">
        <title>The Paleozoic origin of enzymatic lignin decomposition reconstructed from 31 fungal genomes.</title>
        <authorList>
            <person name="Floudas D."/>
            <person name="Binder M."/>
            <person name="Riley R."/>
            <person name="Barry K."/>
            <person name="Blanchette R.A."/>
            <person name="Henrissat B."/>
            <person name="Martinez A.T."/>
            <person name="Otillar R."/>
            <person name="Spatafora J.W."/>
            <person name="Yadav J.S."/>
            <person name="Aerts A."/>
            <person name="Benoit I."/>
            <person name="Boyd A."/>
            <person name="Carlson A."/>
            <person name="Copeland A."/>
            <person name="Coutinho P.M."/>
            <person name="de Vries R.P."/>
            <person name="Ferreira P."/>
            <person name="Findley K."/>
            <person name="Foster B."/>
            <person name="Gaskell J."/>
            <person name="Glotzer D."/>
            <person name="Gorecki P."/>
            <person name="Heitman J."/>
            <person name="Hesse C."/>
            <person name="Hori C."/>
            <person name="Igarashi K."/>
            <person name="Jurgens J.A."/>
            <person name="Kallen N."/>
            <person name="Kersten P."/>
            <person name="Kohler A."/>
            <person name="Kuees U."/>
            <person name="Kumar T.K.A."/>
            <person name="Kuo A."/>
            <person name="LaButti K."/>
            <person name="Larrondo L.F."/>
            <person name="Lindquist E."/>
            <person name="Ling A."/>
            <person name="Lombard V."/>
            <person name="Lucas S."/>
            <person name="Lundell T."/>
            <person name="Martin R."/>
            <person name="McLaughlin D.J."/>
            <person name="Morgenstern I."/>
            <person name="Morin E."/>
            <person name="Murat C."/>
            <person name="Nagy L.G."/>
            <person name="Nolan M."/>
            <person name="Ohm R.A."/>
            <person name="Patyshakuliyeva A."/>
            <person name="Rokas A."/>
            <person name="Ruiz-Duenas F.J."/>
            <person name="Sabat G."/>
            <person name="Salamov A."/>
            <person name="Samejima M."/>
            <person name="Schmutz J."/>
            <person name="Slot J.C."/>
            <person name="St John F."/>
            <person name="Stenlid J."/>
            <person name="Sun H."/>
            <person name="Sun S."/>
            <person name="Syed K."/>
            <person name="Tsang A."/>
            <person name="Wiebenga A."/>
            <person name="Young D."/>
            <person name="Pisabarro A."/>
            <person name="Eastwood D.C."/>
            <person name="Martin F."/>
            <person name="Cullen D."/>
            <person name="Grigoriev I.V."/>
            <person name="Hibbett D.S."/>
        </authorList>
    </citation>
    <scope>NUCLEOTIDE SEQUENCE [LARGE SCALE GENOMIC DNA]</scope>
    <source>
        <strain evidence="12">RWD-64-598 SS2</strain>
    </source>
</reference>
<dbReference type="PANTHER" id="PTHR45708:SF49">
    <property type="entry name" value="ENDOCHITINASE"/>
    <property type="match status" value="1"/>
</dbReference>
<dbReference type="CDD" id="cd12215">
    <property type="entry name" value="ChiC_BD"/>
    <property type="match status" value="1"/>
</dbReference>
<dbReference type="RefSeq" id="XP_007774313.1">
    <property type="nucleotide sequence ID" value="XM_007776123.1"/>
</dbReference>
<keyword evidence="8" id="KW-0624">Polysaccharide degradation</keyword>
<dbReference type="InterPro" id="IPR036573">
    <property type="entry name" value="CBM_sf_5/12"/>
</dbReference>
<dbReference type="Gene3D" id="3.20.20.80">
    <property type="entry name" value="Glycosidases"/>
    <property type="match status" value="1"/>
</dbReference>
<dbReference type="Pfam" id="PF02839">
    <property type="entry name" value="CBM_5_12"/>
    <property type="match status" value="1"/>
</dbReference>
<dbReference type="OMA" id="IAGRRTH"/>
<evidence type="ECO:0000313" key="11">
    <source>
        <dbReference type="EMBL" id="EIW75611.1"/>
    </source>
</evidence>
<dbReference type="GO" id="GO:0008061">
    <property type="term" value="F:chitin binding"/>
    <property type="evidence" value="ECO:0007669"/>
    <property type="project" value="UniProtKB-KW"/>
</dbReference>
<feature type="compositionally biased region" description="Low complexity" evidence="9">
    <location>
        <begin position="378"/>
        <end position="443"/>
    </location>
</feature>
<keyword evidence="7" id="KW-0326">Glycosidase</keyword>
<dbReference type="InterPro" id="IPR050542">
    <property type="entry name" value="Glycosyl_Hydrlase18_Chitinase"/>
</dbReference>
<feature type="region of interest" description="Disordered" evidence="9">
    <location>
        <begin position="376"/>
        <end position="446"/>
    </location>
</feature>
<keyword evidence="5" id="KW-0146">Chitin degradation</keyword>
<feature type="domain" description="GH18" evidence="10">
    <location>
        <begin position="83"/>
        <end position="376"/>
    </location>
</feature>
<dbReference type="GO" id="GO:0000272">
    <property type="term" value="P:polysaccharide catabolic process"/>
    <property type="evidence" value="ECO:0007669"/>
    <property type="project" value="UniProtKB-KW"/>
</dbReference>
<evidence type="ECO:0000256" key="9">
    <source>
        <dbReference type="SAM" id="MobiDB-lite"/>
    </source>
</evidence>
<evidence type="ECO:0000313" key="12">
    <source>
        <dbReference type="Proteomes" id="UP000053558"/>
    </source>
</evidence>
<dbReference type="EMBL" id="JH711588">
    <property type="protein sequence ID" value="EIW75611.1"/>
    <property type="molecule type" value="Genomic_DNA"/>
</dbReference>
<gene>
    <name evidence="11" type="ORF">CONPUDRAFT_169400</name>
</gene>
<feature type="compositionally biased region" description="Basic residues" evidence="9">
    <location>
        <begin position="498"/>
        <end position="510"/>
    </location>
</feature>
<evidence type="ECO:0000256" key="4">
    <source>
        <dbReference type="ARBA" id="ARBA00022801"/>
    </source>
</evidence>
<dbReference type="InterPro" id="IPR017853">
    <property type="entry name" value="GH"/>
</dbReference>
<evidence type="ECO:0000256" key="8">
    <source>
        <dbReference type="ARBA" id="ARBA00023326"/>
    </source>
</evidence>